<dbReference type="InParanoid" id="K5WT95"/>
<evidence type="ECO:0000313" key="2">
    <source>
        <dbReference type="EMBL" id="EKM73787.1"/>
    </source>
</evidence>
<sequence>MSNQQTTTTQTADFGGCLQRLLTIHTDITDLLQFQSNVQLPLFINPPSHIDISDEEKNQLEAQLETENPLPLYPQRSQQTFDMSNINTTVPISTNFLDTDFHTGYCESISSIENRRRALLMSIQSLANIRQFAKHISSTVISATSTAIKVNPYIQNLIGGSAEATGHMTVIMETLQAGTQWDIEYASTKVCITLAQALKQLPDEGNQNEIDAAHSIANAYLSLPHAAPTRTNSPEPLPIRSRPPSSDNKSINDNTNTPVDNIDEEVHRLVNFMKSAPPFLIPDEFLPPTNYTTFVDKGEENLSYWNDILKRFFNNNYQEGKYRGYPVGYAELGVPNAPHFLGIDYNGKFIIANTKKALFGVIA</sequence>
<protein>
    <submittedName>
        <fullName evidence="2">Uncharacterized protein</fullName>
    </submittedName>
</protein>
<proteinExistence type="predicted"/>
<dbReference type="HOGENOM" id="CLU_065171_0_0_1"/>
<dbReference type="Proteomes" id="UP000008493">
    <property type="component" value="Unassembled WGS sequence"/>
</dbReference>
<dbReference type="RefSeq" id="XP_007335574.1">
    <property type="nucleotide sequence ID" value="XM_007335512.1"/>
</dbReference>
<name>K5WT95_AGABU</name>
<accession>K5WT95</accession>
<reference evidence="3" key="1">
    <citation type="journal article" date="2012" name="Proc. Natl. Acad. Sci. U.S.A.">
        <title>Genome sequence of the button mushroom Agaricus bisporus reveals mechanisms governing adaptation to a humic-rich ecological niche.</title>
        <authorList>
            <person name="Morin E."/>
            <person name="Kohler A."/>
            <person name="Baker A.R."/>
            <person name="Foulongne-Oriol M."/>
            <person name="Lombard V."/>
            <person name="Nagy L.G."/>
            <person name="Ohm R.A."/>
            <person name="Patyshakuliyeva A."/>
            <person name="Brun A."/>
            <person name="Aerts A.L."/>
            <person name="Bailey A.M."/>
            <person name="Billette C."/>
            <person name="Coutinho P.M."/>
            <person name="Deakin G."/>
            <person name="Doddapaneni H."/>
            <person name="Floudas D."/>
            <person name="Grimwood J."/>
            <person name="Hilden K."/>
            <person name="Kuees U."/>
            <person name="LaButti K.M."/>
            <person name="Lapidus A."/>
            <person name="Lindquist E.A."/>
            <person name="Lucas S.M."/>
            <person name="Murat C."/>
            <person name="Riley R.W."/>
            <person name="Salamov A.A."/>
            <person name="Schmutz J."/>
            <person name="Subramanian V."/>
            <person name="Woesten H.A.B."/>
            <person name="Xu J."/>
            <person name="Eastwood D.C."/>
            <person name="Foster G.D."/>
            <person name="Sonnenberg A.S."/>
            <person name="Cullen D."/>
            <person name="de Vries R.P."/>
            <person name="Lundell T."/>
            <person name="Hibbett D.S."/>
            <person name="Henrissat B."/>
            <person name="Burton K.S."/>
            <person name="Kerrigan R.W."/>
            <person name="Challen M.P."/>
            <person name="Grigoriev I.V."/>
            <person name="Martin F."/>
        </authorList>
    </citation>
    <scope>NUCLEOTIDE SEQUENCE [LARGE SCALE GENOMIC DNA]</scope>
    <source>
        <strain evidence="3">JB137-S8 / ATCC MYA-4627 / FGSC 10392</strain>
    </source>
</reference>
<dbReference type="EMBL" id="JH972056">
    <property type="protein sequence ID" value="EKM73787.1"/>
    <property type="molecule type" value="Genomic_DNA"/>
</dbReference>
<gene>
    <name evidence="2" type="ORF">AGABI1DRAFT_134094</name>
</gene>
<dbReference type="AlphaFoldDB" id="K5WT95"/>
<dbReference type="GeneID" id="18828149"/>
<keyword evidence="3" id="KW-1185">Reference proteome</keyword>
<evidence type="ECO:0000313" key="3">
    <source>
        <dbReference type="Proteomes" id="UP000008493"/>
    </source>
</evidence>
<feature type="region of interest" description="Disordered" evidence="1">
    <location>
        <begin position="227"/>
        <end position="259"/>
    </location>
</feature>
<evidence type="ECO:0000256" key="1">
    <source>
        <dbReference type="SAM" id="MobiDB-lite"/>
    </source>
</evidence>
<feature type="compositionally biased region" description="Polar residues" evidence="1">
    <location>
        <begin position="243"/>
        <end position="259"/>
    </location>
</feature>
<dbReference type="KEGG" id="abp:AGABI1DRAFT134094"/>
<organism evidence="2 3">
    <name type="scientific">Agaricus bisporus var. burnettii (strain JB137-S8 / ATCC MYA-4627 / FGSC 10392)</name>
    <name type="common">White button mushroom</name>
    <dbReference type="NCBI Taxonomy" id="597362"/>
    <lineage>
        <taxon>Eukaryota</taxon>
        <taxon>Fungi</taxon>
        <taxon>Dikarya</taxon>
        <taxon>Basidiomycota</taxon>
        <taxon>Agaricomycotina</taxon>
        <taxon>Agaricomycetes</taxon>
        <taxon>Agaricomycetidae</taxon>
        <taxon>Agaricales</taxon>
        <taxon>Agaricineae</taxon>
        <taxon>Agaricaceae</taxon>
        <taxon>Agaricus</taxon>
    </lineage>
</organism>